<sequence>MGIFDKLLGGHHGQSHHGHHHSNHRSDHHHSHNTTPAGNQNGISCPQCRSLNAPNARFCQQCGVSLLPAACPQCGTSVQAGAKFCAQCGNTLS</sequence>
<dbReference type="Pfam" id="PF12773">
    <property type="entry name" value="DZR"/>
    <property type="match status" value="1"/>
</dbReference>
<dbReference type="Proteomes" id="UP000500801">
    <property type="component" value="Chromosome"/>
</dbReference>
<dbReference type="EMBL" id="CP033622">
    <property type="protein sequence ID" value="QIZ52377.1"/>
    <property type="molecule type" value="Genomic_DNA"/>
</dbReference>
<organism evidence="3 4">
    <name type="scientific">Dickeya zeae</name>
    <dbReference type="NCBI Taxonomy" id="204042"/>
    <lineage>
        <taxon>Bacteria</taxon>
        <taxon>Pseudomonadati</taxon>
        <taxon>Pseudomonadota</taxon>
        <taxon>Gammaproteobacteria</taxon>
        <taxon>Enterobacterales</taxon>
        <taxon>Pectobacteriaceae</taxon>
        <taxon>Dickeya</taxon>
    </lineage>
</organism>
<gene>
    <name evidence="3" type="ORF">DWG24_17300</name>
</gene>
<evidence type="ECO:0000313" key="3">
    <source>
        <dbReference type="EMBL" id="QIZ52377.1"/>
    </source>
</evidence>
<dbReference type="InterPro" id="IPR025874">
    <property type="entry name" value="DZR"/>
</dbReference>
<reference evidence="3 4" key="1">
    <citation type="submission" date="2018-11" db="EMBL/GenBank/DDBJ databases">
        <title>Complete genome sequence of Dickeya zeae strain CE1 infecting Canna edulis Ker-Gawl. in China.</title>
        <authorList>
            <person name="Zhang J."/>
            <person name="Lin B."/>
            <person name="Shen H."/>
            <person name="Jiang S."/>
            <person name="Pu X."/>
            <person name="Sun D."/>
        </authorList>
    </citation>
    <scope>NUCLEOTIDE SEQUENCE [LARGE SCALE GENOMIC DNA]</scope>
    <source>
        <strain evidence="3 4">CE1</strain>
    </source>
</reference>
<evidence type="ECO:0000259" key="2">
    <source>
        <dbReference type="Pfam" id="PF12773"/>
    </source>
</evidence>
<feature type="compositionally biased region" description="Basic residues" evidence="1">
    <location>
        <begin position="13"/>
        <end position="32"/>
    </location>
</feature>
<feature type="domain" description="DZANK-type" evidence="2">
    <location>
        <begin position="45"/>
        <end position="89"/>
    </location>
</feature>
<name>A0AAE6Z1M5_9GAMM</name>
<proteinExistence type="predicted"/>
<dbReference type="AlphaFoldDB" id="A0AAE6Z1M5"/>
<feature type="region of interest" description="Disordered" evidence="1">
    <location>
        <begin position="1"/>
        <end position="38"/>
    </location>
</feature>
<protein>
    <submittedName>
        <fullName evidence="3">Zinc-ribbon domain-containing protein</fullName>
    </submittedName>
</protein>
<evidence type="ECO:0000256" key="1">
    <source>
        <dbReference type="SAM" id="MobiDB-lite"/>
    </source>
</evidence>
<evidence type="ECO:0000313" key="4">
    <source>
        <dbReference type="Proteomes" id="UP000500801"/>
    </source>
</evidence>
<accession>A0AAE6Z1M5</accession>